<evidence type="ECO:0000259" key="1">
    <source>
        <dbReference type="PROSITE" id="PS51480"/>
    </source>
</evidence>
<dbReference type="Pfam" id="PF02734">
    <property type="entry name" value="Dak2"/>
    <property type="match status" value="1"/>
</dbReference>
<dbReference type="InterPro" id="IPR050270">
    <property type="entry name" value="DegV_domain_contain"/>
</dbReference>
<reference evidence="2 3" key="1">
    <citation type="submission" date="2020-08" db="EMBL/GenBank/DDBJ databases">
        <title>Genomic Encyclopedia of Type Strains, Phase IV (KMG-IV): sequencing the most valuable type-strain genomes for metagenomic binning, comparative biology and taxonomic classification.</title>
        <authorList>
            <person name="Goeker M."/>
        </authorList>
    </citation>
    <scope>NUCLEOTIDE SEQUENCE [LARGE SCALE GENOMIC DNA]</scope>
    <source>
        <strain evidence="2 3">DSM 13481</strain>
    </source>
</reference>
<comment type="caution">
    <text evidence="2">The sequence shown here is derived from an EMBL/GenBank/DDBJ whole genome shotgun (WGS) entry which is preliminary data.</text>
</comment>
<evidence type="ECO:0000313" key="3">
    <source>
        <dbReference type="Proteomes" id="UP000555828"/>
    </source>
</evidence>
<dbReference type="SMART" id="SM01121">
    <property type="entry name" value="Dak1_2"/>
    <property type="match status" value="1"/>
</dbReference>
<organism evidence="2 3">
    <name type="scientific">Thermosipho japonicus</name>
    <dbReference type="NCBI Taxonomy" id="90323"/>
    <lineage>
        <taxon>Bacteria</taxon>
        <taxon>Thermotogati</taxon>
        <taxon>Thermotogota</taxon>
        <taxon>Thermotogae</taxon>
        <taxon>Thermotogales</taxon>
        <taxon>Fervidobacteriaceae</taxon>
        <taxon>Thermosipho</taxon>
    </lineage>
</organism>
<dbReference type="NCBIfam" id="TIGR03599">
    <property type="entry name" value="YloV"/>
    <property type="match status" value="1"/>
</dbReference>
<dbReference type="EMBL" id="JACHEX010000002">
    <property type="protein sequence ID" value="MBB6062486.1"/>
    <property type="molecule type" value="Genomic_DNA"/>
</dbReference>
<dbReference type="PROSITE" id="PS51480">
    <property type="entry name" value="DHAL"/>
    <property type="match status" value="1"/>
</dbReference>
<dbReference type="AlphaFoldDB" id="A0A841GFS8"/>
<dbReference type="RefSeq" id="WP_126993143.1">
    <property type="nucleotide sequence ID" value="NZ_JACHEX010000002.1"/>
</dbReference>
<dbReference type="InterPro" id="IPR033470">
    <property type="entry name" value="FakA-like_C"/>
</dbReference>
<dbReference type="Gene3D" id="1.25.40.340">
    <property type="match status" value="1"/>
</dbReference>
<dbReference type="GO" id="GO:0004371">
    <property type="term" value="F:glycerone kinase activity"/>
    <property type="evidence" value="ECO:0007669"/>
    <property type="project" value="InterPro"/>
</dbReference>
<gene>
    <name evidence="2" type="ORF">HNP65_000924</name>
</gene>
<name>A0A841GFS8_9BACT</name>
<dbReference type="Proteomes" id="UP000555828">
    <property type="component" value="Unassembled WGS sequence"/>
</dbReference>
<accession>A0A841GFS8</accession>
<dbReference type="Pfam" id="PF21645">
    <property type="entry name" value="FakA-like_M"/>
    <property type="match status" value="1"/>
</dbReference>
<dbReference type="GO" id="GO:0006071">
    <property type="term" value="P:glycerol metabolic process"/>
    <property type="evidence" value="ECO:0007669"/>
    <property type="project" value="InterPro"/>
</dbReference>
<dbReference type="InterPro" id="IPR048394">
    <property type="entry name" value="FakA-like_M"/>
</dbReference>
<dbReference type="Pfam" id="PF13684">
    <property type="entry name" value="FakA-like_C"/>
    <property type="match status" value="1"/>
</dbReference>
<dbReference type="InterPro" id="IPR019986">
    <property type="entry name" value="YloV-like"/>
</dbReference>
<dbReference type="PANTHER" id="PTHR33434:SF4">
    <property type="entry name" value="PHOSPHATASE PROTEIN"/>
    <property type="match status" value="1"/>
</dbReference>
<proteinExistence type="predicted"/>
<dbReference type="SUPFAM" id="SSF101473">
    <property type="entry name" value="DhaL-like"/>
    <property type="match status" value="1"/>
</dbReference>
<dbReference type="PANTHER" id="PTHR33434">
    <property type="entry name" value="DEGV DOMAIN-CONTAINING PROTEIN DR_1986-RELATED"/>
    <property type="match status" value="1"/>
</dbReference>
<protein>
    <recommendedName>
        <fullName evidence="1">DhaL domain-containing protein</fullName>
    </recommendedName>
</protein>
<dbReference type="SMART" id="SM01120">
    <property type="entry name" value="Dak2"/>
    <property type="match status" value="1"/>
</dbReference>
<dbReference type="InterPro" id="IPR004007">
    <property type="entry name" value="DhaL_dom"/>
</dbReference>
<keyword evidence="3" id="KW-1185">Reference proteome</keyword>
<feature type="domain" description="DhaL" evidence="1">
    <location>
        <begin position="7"/>
        <end position="198"/>
    </location>
</feature>
<dbReference type="InterPro" id="IPR036117">
    <property type="entry name" value="DhaL_dom_sf"/>
</dbReference>
<evidence type="ECO:0000313" key="2">
    <source>
        <dbReference type="EMBL" id="MBB6062486.1"/>
    </source>
</evidence>
<sequence length="537" mass="60446">MDKITAKELKYLFMKGAENLLKHKDEINALNVFPVPDGDTGSNMSSTLLEGCKYLESVEDERADKIIEAIRNGTLMGARGNSGVILSQIFRGFTDYLKGKTEITIEDFAYAFKSAKEVAYGAVMKPVEGTILTAIRYLAENVDYLIDSSDFKEFFEKVLEVLDKAVKDTPSMLKKLKEAGVVDAGAKGLYYIAEGFYKYIQGEKEIDLNIKTTTMPVEEINIIPEDLKFQYCTELIIKAYETLEADKEEELRNFLYEIGDSVVFFVQDSVIKLHVHTNNPGSVIEKFLTVGELMKVKIDNMKMQHEHFVSKEVEQEKKKIGIVAVSPGEGISRILKDLGVDQIVFGGQTMNPSTADLKAAVESVNAENVFVFPNNSNIILAAKQVAETVKDKAVYVVESKNVQECIAALIRNIPDEEPEKLFEVFKEAILEVVTISITRAVRNAKLKGEKIKKDEYLIFLNNDFSVHDMDFRIALEKTFEKIEDIEDREIVTAIIGKDATAVEIDIFESFISNIYPDLELETYEGGQAHYPFLILIE</sequence>